<accession>A0ABZ2V9R3</accession>
<keyword evidence="2" id="KW-1185">Reference proteome</keyword>
<organism evidence="1 2">
    <name type="scientific">Yoonia phaeophyticola</name>
    <dbReference type="NCBI Taxonomy" id="3137369"/>
    <lineage>
        <taxon>Bacteria</taxon>
        <taxon>Pseudomonadati</taxon>
        <taxon>Pseudomonadota</taxon>
        <taxon>Alphaproteobacteria</taxon>
        <taxon>Rhodobacterales</taxon>
        <taxon>Paracoccaceae</taxon>
        <taxon>Yoonia</taxon>
    </lineage>
</organism>
<sequence length="315" mass="34781">MTDFTPPLSLSFPGNPIWRLLAAHRIPYWWSRAAWIAHFGSHADGGARCVCAAMPDPSILEGLSPLRFGYHPAFVKPDAQVEILRADYALHDDPYQNLHDLQVWLEEKLGPGKPSGETDNLVSRTWQAGPAAIEIRIAPPERNQTLMSRPPYVDDPKLRATCILFIEPGWLPDLSSPMRDLLRQYVPLIVAGKGHAARRQFTKGTHYWPADLPYPGGLGLGSAGPDHIAVLLDGGRVQIIPVADVRQIKLVRLHSARSGMMMVSLHAALGQNDLPVWTELVGQRPEDAEAFENAARDLAARLGLALDIRDEAYPD</sequence>
<protein>
    <submittedName>
        <fullName evidence="1">Uncharacterized protein</fullName>
    </submittedName>
</protein>
<dbReference type="EMBL" id="CP150951">
    <property type="protein sequence ID" value="WZC50844.1"/>
    <property type="molecule type" value="Genomic_DNA"/>
</dbReference>
<proteinExistence type="predicted"/>
<evidence type="ECO:0000313" key="1">
    <source>
        <dbReference type="EMBL" id="WZC50844.1"/>
    </source>
</evidence>
<dbReference type="RefSeq" id="WP_341368941.1">
    <property type="nucleotide sequence ID" value="NZ_CP150951.2"/>
</dbReference>
<evidence type="ECO:0000313" key="2">
    <source>
        <dbReference type="Proteomes" id="UP001440612"/>
    </source>
</evidence>
<dbReference type="Proteomes" id="UP001440612">
    <property type="component" value="Chromosome"/>
</dbReference>
<gene>
    <name evidence="1" type="ORF">AABB29_09645</name>
</gene>
<reference evidence="2" key="1">
    <citation type="submission" date="2024-04" db="EMBL/GenBank/DDBJ databases">
        <title>Phylogenomic analyses of a clade within the roseobacter group suggest taxonomic reassignments of species of the genera Aestuariivita, Citreicella, Loktanella, Nautella, Pelagibaca, Ruegeria, Thalassobius, Thiobacimonas and Tropicibacter, and the proposal o.</title>
        <authorList>
            <person name="Jeon C.O."/>
        </authorList>
    </citation>
    <scope>NUCLEOTIDE SEQUENCE [LARGE SCALE GENOMIC DNA]</scope>
    <source>
        <strain evidence="2">BS5-3</strain>
    </source>
</reference>
<name>A0ABZ2V9R3_9RHOB</name>